<dbReference type="Proteomes" id="UP000670092">
    <property type="component" value="Unassembled WGS sequence"/>
</dbReference>
<comment type="caution">
    <text evidence="2">The sequence shown here is derived from an EMBL/GenBank/DDBJ whole genome shotgun (WGS) entry which is preliminary data.</text>
</comment>
<feature type="compositionally biased region" description="Basic and acidic residues" evidence="1">
    <location>
        <begin position="58"/>
        <end position="71"/>
    </location>
</feature>
<feature type="compositionally biased region" description="Polar residues" evidence="1">
    <location>
        <begin position="72"/>
        <end position="82"/>
    </location>
</feature>
<evidence type="ECO:0000313" key="3">
    <source>
        <dbReference type="Proteomes" id="UP000670092"/>
    </source>
</evidence>
<proteinExistence type="predicted"/>
<sequence>MSKAIKLNGKASATTPPAGTPPCTPINESPQQSMAPEDEYQHSQSRELIEALHEARVEQEMDNASKLKPQEQEISLSCNPKTESPVLMDKYMPDIPPTWMECDPIFMDKENVDFDPAMKECCEMRYSPEASKERGKVKNYARACAIINPTDSFEDLTESTQVHNA</sequence>
<gene>
    <name evidence="2" type="ORF">I7I52_07152</name>
</gene>
<dbReference type="VEuPathDB" id="FungiDB:I7I52_07152"/>
<dbReference type="EMBL" id="JAEVHI010000003">
    <property type="protein sequence ID" value="KAG5296460.1"/>
    <property type="molecule type" value="Genomic_DNA"/>
</dbReference>
<evidence type="ECO:0000313" key="2">
    <source>
        <dbReference type="EMBL" id="KAG5296460.1"/>
    </source>
</evidence>
<accession>A0A8H7YVI3</accession>
<organism evidence="2 3">
    <name type="scientific">Ajellomyces capsulatus</name>
    <name type="common">Darling's disease fungus</name>
    <name type="synonym">Histoplasma capsulatum</name>
    <dbReference type="NCBI Taxonomy" id="5037"/>
    <lineage>
        <taxon>Eukaryota</taxon>
        <taxon>Fungi</taxon>
        <taxon>Dikarya</taxon>
        <taxon>Ascomycota</taxon>
        <taxon>Pezizomycotina</taxon>
        <taxon>Eurotiomycetes</taxon>
        <taxon>Eurotiomycetidae</taxon>
        <taxon>Onygenales</taxon>
        <taxon>Ajellomycetaceae</taxon>
        <taxon>Histoplasma</taxon>
    </lineage>
</organism>
<feature type="region of interest" description="Disordered" evidence="1">
    <location>
        <begin position="1"/>
        <end position="45"/>
    </location>
</feature>
<feature type="region of interest" description="Disordered" evidence="1">
    <location>
        <begin position="58"/>
        <end position="83"/>
    </location>
</feature>
<dbReference type="OrthoDB" id="4186638at2759"/>
<name>A0A8H7YVI3_AJECA</name>
<reference evidence="2 3" key="1">
    <citation type="submission" date="2021-01" db="EMBL/GenBank/DDBJ databases">
        <title>Chromosome-level genome assembly of a human fungal pathogen reveals clustering of transcriptionally co-regulated genes.</title>
        <authorList>
            <person name="Voorhies M."/>
            <person name="Cohen S."/>
            <person name="Shea T.P."/>
            <person name="Petrus S."/>
            <person name="Munoz J.F."/>
            <person name="Poplawski S."/>
            <person name="Goldman W.E."/>
            <person name="Michael T."/>
            <person name="Cuomo C.A."/>
            <person name="Sil A."/>
            <person name="Beyhan S."/>
        </authorList>
    </citation>
    <scope>NUCLEOTIDE SEQUENCE [LARGE SCALE GENOMIC DNA]</scope>
    <source>
        <strain evidence="2 3">G184AR</strain>
    </source>
</reference>
<dbReference type="AlphaFoldDB" id="A0A8H7YVI3"/>
<protein>
    <submittedName>
        <fullName evidence="2">Uncharacterized protein</fullName>
    </submittedName>
</protein>
<evidence type="ECO:0000256" key="1">
    <source>
        <dbReference type="SAM" id="MobiDB-lite"/>
    </source>
</evidence>